<dbReference type="PRINTS" id="PR01020">
    <property type="entry name" value="LPSBIOSNTHSS"/>
</dbReference>
<evidence type="ECO:0000256" key="9">
    <source>
        <dbReference type="HAMAP-Rule" id="MF_00151"/>
    </source>
</evidence>
<keyword evidence="3 9" id="KW-0548">Nucleotidyltransferase</keyword>
<comment type="function">
    <text evidence="9">Reversibly transfers an adenylyl group from ATP to 4'-phosphopantetheine, yielding dephospho-CoA (dPCoA) and pyrophosphate.</text>
</comment>
<feature type="binding site" evidence="9">
    <location>
        <position position="18"/>
    </location>
    <ligand>
        <name>ATP</name>
        <dbReference type="ChEBI" id="CHEBI:30616"/>
    </ligand>
</feature>
<keyword evidence="5 9" id="KW-0067">ATP-binding</keyword>
<feature type="binding site" evidence="9">
    <location>
        <begin position="89"/>
        <end position="91"/>
    </location>
    <ligand>
        <name>ATP</name>
        <dbReference type="ChEBI" id="CHEBI:30616"/>
    </ligand>
</feature>
<keyword evidence="12" id="KW-1185">Reference proteome</keyword>
<feature type="binding site" evidence="9">
    <location>
        <position position="74"/>
    </location>
    <ligand>
        <name>substrate</name>
    </ligand>
</feature>
<evidence type="ECO:0000256" key="2">
    <source>
        <dbReference type="ARBA" id="ARBA00022679"/>
    </source>
</evidence>
<dbReference type="InterPro" id="IPR014729">
    <property type="entry name" value="Rossmann-like_a/b/a_fold"/>
</dbReference>
<dbReference type="HAMAP" id="MF_00151">
    <property type="entry name" value="PPAT_bact"/>
    <property type="match status" value="1"/>
</dbReference>
<evidence type="ECO:0000313" key="12">
    <source>
        <dbReference type="Proteomes" id="UP000242818"/>
    </source>
</evidence>
<feature type="binding site" evidence="9">
    <location>
        <position position="42"/>
    </location>
    <ligand>
        <name>substrate</name>
    </ligand>
</feature>
<dbReference type="Pfam" id="PF01467">
    <property type="entry name" value="CTP_transf_like"/>
    <property type="match status" value="1"/>
</dbReference>
<comment type="subcellular location">
    <subcellularLocation>
        <location evidence="9">Cytoplasm</location>
    </subcellularLocation>
</comment>
<feature type="site" description="Transition state stabilizer" evidence="9">
    <location>
        <position position="18"/>
    </location>
</feature>
<proteinExistence type="inferred from homology"/>
<dbReference type="STRING" id="1335309.GA0116948_107114"/>
<evidence type="ECO:0000259" key="10">
    <source>
        <dbReference type="Pfam" id="PF01467"/>
    </source>
</evidence>
<evidence type="ECO:0000256" key="8">
    <source>
        <dbReference type="ARBA" id="ARBA00029346"/>
    </source>
</evidence>
<organism evidence="11 12">
    <name type="scientific">Chitinophaga costaii</name>
    <dbReference type="NCBI Taxonomy" id="1335309"/>
    <lineage>
        <taxon>Bacteria</taxon>
        <taxon>Pseudomonadati</taxon>
        <taxon>Bacteroidota</taxon>
        <taxon>Chitinophagia</taxon>
        <taxon>Chitinophagales</taxon>
        <taxon>Chitinophagaceae</taxon>
        <taxon>Chitinophaga</taxon>
    </lineage>
</organism>
<dbReference type="PANTHER" id="PTHR21342:SF1">
    <property type="entry name" value="PHOSPHOPANTETHEINE ADENYLYLTRANSFERASE"/>
    <property type="match status" value="1"/>
</dbReference>
<dbReference type="NCBIfam" id="TIGR00125">
    <property type="entry name" value="cyt_tran_rel"/>
    <property type="match status" value="1"/>
</dbReference>
<name>A0A1C4E642_9BACT</name>
<gene>
    <name evidence="9" type="primary">coaD</name>
    <name evidence="11" type="ORF">GA0116948_107114</name>
</gene>
<evidence type="ECO:0000256" key="1">
    <source>
        <dbReference type="ARBA" id="ARBA00022490"/>
    </source>
</evidence>
<keyword evidence="1 9" id="KW-0963">Cytoplasm</keyword>
<keyword evidence="6 9" id="KW-0460">Magnesium</keyword>
<evidence type="ECO:0000256" key="4">
    <source>
        <dbReference type="ARBA" id="ARBA00022741"/>
    </source>
</evidence>
<evidence type="ECO:0000313" key="11">
    <source>
        <dbReference type="EMBL" id="SCC39068.1"/>
    </source>
</evidence>
<comment type="subunit">
    <text evidence="9">Homohexamer.</text>
</comment>
<evidence type="ECO:0000256" key="7">
    <source>
        <dbReference type="ARBA" id="ARBA00022993"/>
    </source>
</evidence>
<dbReference type="GO" id="GO:0015937">
    <property type="term" value="P:coenzyme A biosynthetic process"/>
    <property type="evidence" value="ECO:0007669"/>
    <property type="project" value="UniProtKB-UniRule"/>
</dbReference>
<dbReference type="EMBL" id="FMAR01000007">
    <property type="protein sequence ID" value="SCC39068.1"/>
    <property type="molecule type" value="Genomic_DNA"/>
</dbReference>
<feature type="binding site" evidence="9">
    <location>
        <begin position="124"/>
        <end position="130"/>
    </location>
    <ligand>
        <name>ATP</name>
        <dbReference type="ChEBI" id="CHEBI:30616"/>
    </ligand>
</feature>
<feature type="domain" description="Cytidyltransferase-like" evidence="10">
    <location>
        <begin position="6"/>
        <end position="105"/>
    </location>
</feature>
<keyword evidence="4 9" id="KW-0547">Nucleotide-binding</keyword>
<evidence type="ECO:0000256" key="6">
    <source>
        <dbReference type="ARBA" id="ARBA00022842"/>
    </source>
</evidence>
<evidence type="ECO:0000256" key="5">
    <source>
        <dbReference type="ARBA" id="ARBA00022840"/>
    </source>
</evidence>
<evidence type="ECO:0000256" key="3">
    <source>
        <dbReference type="ARBA" id="ARBA00022695"/>
    </source>
</evidence>
<dbReference type="Gene3D" id="3.40.50.620">
    <property type="entry name" value="HUPs"/>
    <property type="match status" value="1"/>
</dbReference>
<dbReference type="InterPro" id="IPR001980">
    <property type="entry name" value="PPAT"/>
</dbReference>
<comment type="cofactor">
    <cofactor evidence="9">
        <name>Mg(2+)</name>
        <dbReference type="ChEBI" id="CHEBI:18420"/>
    </cofactor>
</comment>
<dbReference type="Proteomes" id="UP000242818">
    <property type="component" value="Unassembled WGS sequence"/>
</dbReference>
<comment type="similarity">
    <text evidence="9">Belongs to the bacterial CoaD family.</text>
</comment>
<feature type="binding site" evidence="9">
    <location>
        <position position="88"/>
    </location>
    <ligand>
        <name>substrate</name>
    </ligand>
</feature>
<dbReference type="GO" id="GO:0004595">
    <property type="term" value="F:pantetheine-phosphate adenylyltransferase activity"/>
    <property type="evidence" value="ECO:0007669"/>
    <property type="project" value="UniProtKB-UniRule"/>
</dbReference>
<keyword evidence="7 9" id="KW-0173">Coenzyme A biosynthesis</keyword>
<accession>A0A1C4E642</accession>
<comment type="pathway">
    <text evidence="9">Cofactor biosynthesis; coenzyme A biosynthesis; CoA from (R)-pantothenate: step 4/5.</text>
</comment>
<reference evidence="11 12" key="1">
    <citation type="submission" date="2016-08" db="EMBL/GenBank/DDBJ databases">
        <authorList>
            <person name="Seilhamer J.J."/>
        </authorList>
    </citation>
    <scope>NUCLEOTIDE SEQUENCE [LARGE SCALE GENOMIC DNA]</scope>
    <source>
        <strain evidence="11 12">A37T2</strain>
    </source>
</reference>
<dbReference type="PANTHER" id="PTHR21342">
    <property type="entry name" value="PHOSPHOPANTETHEINE ADENYLYLTRANSFERASE"/>
    <property type="match status" value="1"/>
</dbReference>
<dbReference type="AlphaFoldDB" id="A0A1C4E642"/>
<dbReference type="GO" id="GO:0005524">
    <property type="term" value="F:ATP binding"/>
    <property type="evidence" value="ECO:0007669"/>
    <property type="project" value="UniProtKB-KW"/>
</dbReference>
<dbReference type="NCBIfam" id="TIGR01510">
    <property type="entry name" value="coaD_prev_kdtB"/>
    <property type="match status" value="1"/>
</dbReference>
<dbReference type="OrthoDB" id="9806661at2"/>
<dbReference type="UniPathway" id="UPA00241">
    <property type="reaction ID" value="UER00355"/>
</dbReference>
<dbReference type="EC" id="2.7.7.3" evidence="9"/>
<dbReference type="SUPFAM" id="SSF52374">
    <property type="entry name" value="Nucleotidylyl transferase"/>
    <property type="match status" value="1"/>
</dbReference>
<keyword evidence="2 9" id="KW-0808">Transferase</keyword>
<comment type="catalytic activity">
    <reaction evidence="8 9">
        <text>(R)-4'-phosphopantetheine + ATP + H(+) = 3'-dephospho-CoA + diphosphate</text>
        <dbReference type="Rhea" id="RHEA:19801"/>
        <dbReference type="ChEBI" id="CHEBI:15378"/>
        <dbReference type="ChEBI" id="CHEBI:30616"/>
        <dbReference type="ChEBI" id="CHEBI:33019"/>
        <dbReference type="ChEBI" id="CHEBI:57328"/>
        <dbReference type="ChEBI" id="CHEBI:61723"/>
        <dbReference type="EC" id="2.7.7.3"/>
    </reaction>
</comment>
<dbReference type="RefSeq" id="WP_089712357.1">
    <property type="nucleotide sequence ID" value="NZ_FMAR01000007.1"/>
</dbReference>
<feature type="binding site" evidence="9">
    <location>
        <begin position="10"/>
        <end position="11"/>
    </location>
    <ligand>
        <name>ATP</name>
        <dbReference type="ChEBI" id="CHEBI:30616"/>
    </ligand>
</feature>
<feature type="binding site" evidence="9">
    <location>
        <position position="99"/>
    </location>
    <ligand>
        <name>ATP</name>
        <dbReference type="ChEBI" id="CHEBI:30616"/>
    </ligand>
</feature>
<protein>
    <recommendedName>
        <fullName evidence="9">Phosphopantetheine adenylyltransferase</fullName>
        <ecNumber evidence="9">2.7.7.3</ecNumber>
    </recommendedName>
    <alternativeName>
        <fullName evidence="9">Dephospho-CoA pyrophosphorylase</fullName>
    </alternativeName>
    <alternativeName>
        <fullName evidence="9">Pantetheine-phosphate adenylyltransferase</fullName>
        <shortName evidence="9">PPAT</shortName>
    </alternativeName>
</protein>
<feature type="binding site" evidence="9">
    <location>
        <position position="10"/>
    </location>
    <ligand>
        <name>substrate</name>
    </ligand>
</feature>
<dbReference type="GO" id="GO:0005737">
    <property type="term" value="C:cytoplasm"/>
    <property type="evidence" value="ECO:0007669"/>
    <property type="project" value="UniProtKB-SubCell"/>
</dbReference>
<dbReference type="InterPro" id="IPR004821">
    <property type="entry name" value="Cyt_trans-like"/>
</dbReference>
<sequence>MQRICLFPGTFDPITLGHTDIIDRALELFDEVVVGIGVNATKIPMFPVEQRQAWIRDIYKNQPKVKALTYEGLTIKCCQTIGARYILRGIRSFTDFEYEKAIAEVNRMMDPSIETYFLNSSPNVGTLASTLVRDVIRNSGDASRLLPAAVWQSVKKP</sequence>